<organism evidence="5 7">
    <name type="scientific">Ostreococcus tauri</name>
    <name type="common">Marine green alga</name>
    <dbReference type="NCBI Taxonomy" id="70448"/>
    <lineage>
        <taxon>Eukaryota</taxon>
        <taxon>Viridiplantae</taxon>
        <taxon>Chlorophyta</taxon>
        <taxon>Mamiellophyceae</taxon>
        <taxon>Mamiellales</taxon>
        <taxon>Bathycoccaceae</taxon>
        <taxon>Ostreococcus</taxon>
    </lineage>
</organism>
<dbReference type="Gene3D" id="3.40.50.720">
    <property type="entry name" value="NAD(P)-binding Rossmann-like Domain"/>
    <property type="match status" value="1"/>
</dbReference>
<dbReference type="EMBL" id="KZ155771">
    <property type="protein sequence ID" value="OUS49607.1"/>
    <property type="molecule type" value="Genomic_DNA"/>
</dbReference>
<dbReference type="SUPFAM" id="SSF51735">
    <property type="entry name" value="NAD(P)-binding Rossmann-fold domains"/>
    <property type="match status" value="1"/>
</dbReference>
<evidence type="ECO:0000313" key="6">
    <source>
        <dbReference type="EMBL" id="OUS49607.1"/>
    </source>
</evidence>
<dbReference type="InterPro" id="IPR002225">
    <property type="entry name" value="3Beta_OHSteriod_DH/Estase"/>
</dbReference>
<dbReference type="InterPro" id="IPR050177">
    <property type="entry name" value="Lipid_A_modif_metabolic_enz"/>
</dbReference>
<evidence type="ECO:0000259" key="4">
    <source>
        <dbReference type="Pfam" id="PF01073"/>
    </source>
</evidence>
<keyword evidence="7" id="KW-1185">Reference proteome</keyword>
<protein>
    <submittedName>
        <fullName evidence="5">3-beta hydroxysteroid dehydrogenase/isomerase</fullName>
    </submittedName>
    <submittedName>
        <fullName evidence="6">Flavonol reductase</fullName>
    </submittedName>
</protein>
<dbReference type="Pfam" id="PF01073">
    <property type="entry name" value="3Beta_HSD"/>
    <property type="match status" value="1"/>
</dbReference>
<gene>
    <name evidence="6" type="ORF">BE221DRAFT_188915</name>
    <name evidence="5" type="ORF">OT_ostta04g04220</name>
</gene>
<accession>A0A1Y5ILR1</accession>
<dbReference type="InParanoid" id="A0A090N389"/>
<keyword evidence="2 3" id="KW-0560">Oxidoreductase</keyword>
<dbReference type="EMBL" id="CAID01000004">
    <property type="protein sequence ID" value="CEF97698.1"/>
    <property type="molecule type" value="Genomic_DNA"/>
</dbReference>
<reference evidence="5 7" key="1">
    <citation type="journal article" date="2006" name="Proc. Natl. Acad. Sci. U.S.A.">
        <title>Genome analysis of the smallest free-living eukaryote Ostreococcus tauri unveils many unique features.</title>
        <authorList>
            <person name="Derelle E."/>
            <person name="Ferraz C."/>
            <person name="Rombauts S."/>
            <person name="Rouze P."/>
            <person name="Worden A.Z."/>
            <person name="Robbens S."/>
            <person name="Partensky F."/>
            <person name="Degroeve S."/>
            <person name="Echeynie S."/>
            <person name="Cooke R."/>
            <person name="Saeys Y."/>
            <person name="Wuyts J."/>
            <person name="Jabbari K."/>
            <person name="Bowler C."/>
            <person name="Panaud O."/>
            <person name="Piegu B."/>
            <person name="Ball S.G."/>
            <person name="Ral J.-P."/>
            <person name="Bouget F.-Y."/>
            <person name="Piganeau G."/>
            <person name="De Baets B."/>
            <person name="Picard A."/>
            <person name="Delseny M."/>
            <person name="Demaille J."/>
            <person name="Van de Peer Y."/>
            <person name="Moreau H."/>
        </authorList>
    </citation>
    <scope>NUCLEOTIDE SEQUENCE [LARGE SCALE GENOMIC DNA]</scope>
    <source>
        <strain evidence="5 7">OTTH0595</strain>
    </source>
</reference>
<comment type="similarity">
    <text evidence="1 3">Belongs to the 3-beta-HSD family.</text>
</comment>
<feature type="domain" description="3-beta hydroxysteroid dehydrogenase/isomerase" evidence="4">
    <location>
        <begin position="19"/>
        <end position="270"/>
    </location>
</feature>
<dbReference type="PANTHER" id="PTHR43245">
    <property type="entry name" value="BIFUNCTIONAL POLYMYXIN RESISTANCE PROTEIN ARNA"/>
    <property type="match status" value="1"/>
</dbReference>
<dbReference type="GO" id="GO:0016616">
    <property type="term" value="F:oxidoreductase activity, acting on the CH-OH group of donors, NAD or NADP as acceptor"/>
    <property type="evidence" value="ECO:0007669"/>
    <property type="project" value="InterPro"/>
</dbReference>
<dbReference type="InterPro" id="IPR036291">
    <property type="entry name" value="NAD(P)-bd_dom_sf"/>
</dbReference>
<evidence type="ECO:0000256" key="3">
    <source>
        <dbReference type="RuleBase" id="RU004475"/>
    </source>
</evidence>
<dbReference type="AlphaFoldDB" id="A0A090N389"/>
<name>A0A090N389_OSTTA</name>
<sequence length="355" mass="39880">MARASSSSAALPPVPKNCVVTGGSGFVGRRLVEMLVERGAERVVAFDVAPRPADAKDDSRIIWQRGDLTSPSDVDEAIKGADCVWHIAALVGPYHARDMYDKVNRVGTLNVIEACKRHGVSKCVMSSSPSTRFDGGDINGKRESELCIPKTFLQPYAESKAMGERAMMEACDGKTFFTIAVAPHQVYGPRDMLFLHNFLINAKRLRIFGSGENLISMCYVDNYCHGLILAERALYPDSPALRKFYICTDGEPVKLWDFLDRAFVELGYPSLRAKFRLPGWSFMMPLAHVCDAVGYVLGRKFKLTPFSVRMLLINRWFNIDAARQDLGYEPIVDPEEAWSRTKSWFETEWKPKYGK</sequence>
<evidence type="ECO:0000313" key="7">
    <source>
        <dbReference type="Proteomes" id="UP000009170"/>
    </source>
</evidence>
<evidence type="ECO:0000313" key="5">
    <source>
        <dbReference type="EMBL" id="CEF97698.1"/>
    </source>
</evidence>
<reference evidence="5" key="2">
    <citation type="journal article" date="2014" name="BMC Genomics">
        <title>An improved genome of the model marine alga Ostreococcus tauri unfolds by assessing Illumina de novo assemblies.</title>
        <authorList>
            <person name="Blanc-Mathieu R."/>
            <person name="Verhelst B."/>
            <person name="Derelle E."/>
            <person name="Rombauts S."/>
            <person name="Bouget F.Y."/>
            <person name="Carre I."/>
            <person name="Chateau A."/>
            <person name="Eyre-Walker A."/>
            <person name="Grimsley N."/>
            <person name="Moreau H."/>
            <person name="Piegu B."/>
            <person name="Rivals E."/>
            <person name="Schackwitz W."/>
            <person name="Van de Peer Y."/>
            <person name="Piganeau G."/>
        </authorList>
    </citation>
    <scope>NUCLEOTIDE SEQUENCE</scope>
    <source>
        <strain evidence="5">RCC4221</strain>
    </source>
</reference>
<dbReference type="Proteomes" id="UP000009170">
    <property type="component" value="Unassembled WGS sequence"/>
</dbReference>
<dbReference type="OrthoDB" id="10058185at2759"/>
<evidence type="ECO:0000256" key="2">
    <source>
        <dbReference type="ARBA" id="ARBA00023002"/>
    </source>
</evidence>
<dbReference type="STRING" id="70448.A0A090N389"/>
<dbReference type="Proteomes" id="UP000195557">
    <property type="component" value="Unassembled WGS sequence"/>
</dbReference>
<dbReference type="PANTHER" id="PTHR43245:SF51">
    <property type="entry name" value="SHORT CHAIN DEHYDROGENASE_REDUCTASE FAMILY 42E, MEMBER 2"/>
    <property type="match status" value="1"/>
</dbReference>
<accession>A0A454Y337</accession>
<dbReference type="FunCoup" id="A0A090N389">
    <property type="interactions" value="1399"/>
</dbReference>
<dbReference type="GO" id="GO:0006694">
    <property type="term" value="P:steroid biosynthetic process"/>
    <property type="evidence" value="ECO:0007669"/>
    <property type="project" value="InterPro"/>
</dbReference>
<evidence type="ECO:0000256" key="1">
    <source>
        <dbReference type="ARBA" id="ARBA00009219"/>
    </source>
</evidence>
<reference evidence="6" key="3">
    <citation type="submission" date="2017-04" db="EMBL/GenBank/DDBJ databases">
        <title>Population genomics of picophytoplankton unveils novel chromosome hypervariability.</title>
        <authorList>
            <consortium name="DOE Joint Genome Institute"/>
            <person name="Blanc-Mathieu R."/>
            <person name="Krasovec M."/>
            <person name="Hebrard M."/>
            <person name="Yau S."/>
            <person name="Desgranges E."/>
            <person name="Martin J."/>
            <person name="Schackwitz W."/>
            <person name="Kuo A."/>
            <person name="Salin G."/>
            <person name="Donnadieu C."/>
            <person name="Desdevises Y."/>
            <person name="Sanchez-Ferandin S."/>
            <person name="Moreau H."/>
            <person name="Rivals E."/>
            <person name="Grigoriev I.V."/>
            <person name="Grimsley N."/>
            <person name="Eyre-Walker A."/>
            <person name="Piganeau G."/>
        </authorList>
    </citation>
    <scope>NUCLEOTIDE SEQUENCE [LARGE SCALE GENOMIC DNA]</scope>
    <source>
        <strain evidence="6">RCC 1115</strain>
    </source>
</reference>
<proteinExistence type="inferred from homology"/>
<accession>A0A090N389</accession>